<accession>A0AAP0QGK9</accession>
<dbReference type="PANTHER" id="PTHR45764">
    <property type="entry name" value="BZIP TRANSCRIPTION FACTOR 44"/>
    <property type="match status" value="1"/>
</dbReference>
<evidence type="ECO:0000256" key="6">
    <source>
        <dbReference type="ARBA" id="ARBA00023242"/>
    </source>
</evidence>
<dbReference type="GO" id="GO:0046982">
    <property type="term" value="F:protein heterodimerization activity"/>
    <property type="evidence" value="ECO:0007669"/>
    <property type="project" value="UniProtKB-ARBA"/>
</dbReference>
<organism evidence="9 10">
    <name type="scientific">Citrus x changshan-huyou</name>
    <dbReference type="NCBI Taxonomy" id="2935761"/>
    <lineage>
        <taxon>Eukaryota</taxon>
        <taxon>Viridiplantae</taxon>
        <taxon>Streptophyta</taxon>
        <taxon>Embryophyta</taxon>
        <taxon>Tracheophyta</taxon>
        <taxon>Spermatophyta</taxon>
        <taxon>Magnoliopsida</taxon>
        <taxon>eudicotyledons</taxon>
        <taxon>Gunneridae</taxon>
        <taxon>Pentapetalae</taxon>
        <taxon>rosids</taxon>
        <taxon>malvids</taxon>
        <taxon>Sapindales</taxon>
        <taxon>Rutaceae</taxon>
        <taxon>Aurantioideae</taxon>
        <taxon>Citrus</taxon>
    </lineage>
</organism>
<dbReference type="Pfam" id="PF06005">
    <property type="entry name" value="ZapB"/>
    <property type="match status" value="1"/>
</dbReference>
<evidence type="ECO:0000256" key="2">
    <source>
        <dbReference type="ARBA" id="ARBA00023015"/>
    </source>
</evidence>
<dbReference type="EMBL" id="JBCGBO010000024">
    <property type="protein sequence ID" value="KAK9182212.1"/>
    <property type="molecule type" value="Genomic_DNA"/>
</dbReference>
<name>A0AAP0QGK9_9ROSI</name>
<dbReference type="Proteomes" id="UP001428341">
    <property type="component" value="Unassembled WGS sequence"/>
</dbReference>
<evidence type="ECO:0000256" key="1">
    <source>
        <dbReference type="ARBA" id="ARBA00004123"/>
    </source>
</evidence>
<dbReference type="Gene3D" id="1.20.5.170">
    <property type="match status" value="1"/>
</dbReference>
<dbReference type="AlphaFoldDB" id="A0AAP0QGK9"/>
<dbReference type="InterPro" id="IPR045314">
    <property type="entry name" value="bZIP_plant_GBF1"/>
</dbReference>
<comment type="caution">
    <text evidence="9">The sequence shown here is derived from an EMBL/GenBank/DDBJ whole genome shotgun (WGS) entry which is preliminary data.</text>
</comment>
<keyword evidence="4" id="KW-0238">DNA-binding</keyword>
<dbReference type="GO" id="GO:0003700">
    <property type="term" value="F:DNA-binding transcription factor activity"/>
    <property type="evidence" value="ECO:0007669"/>
    <property type="project" value="InterPro"/>
</dbReference>
<evidence type="ECO:0000256" key="3">
    <source>
        <dbReference type="ARBA" id="ARBA00023054"/>
    </source>
</evidence>
<dbReference type="GO" id="GO:0005737">
    <property type="term" value="C:cytoplasm"/>
    <property type="evidence" value="ECO:0007669"/>
    <property type="project" value="InterPro"/>
</dbReference>
<protein>
    <recommendedName>
        <fullName evidence="8">BZIP domain-containing protein</fullName>
    </recommendedName>
</protein>
<dbReference type="SUPFAM" id="SSF57959">
    <property type="entry name" value="Leucine zipper domain"/>
    <property type="match status" value="1"/>
</dbReference>
<reference evidence="9 10" key="1">
    <citation type="submission" date="2024-05" db="EMBL/GenBank/DDBJ databases">
        <title>Haplotype-resolved chromosome-level genome assembly of Huyou (Citrus changshanensis).</title>
        <authorList>
            <person name="Miao C."/>
            <person name="Chen W."/>
            <person name="Wu Y."/>
            <person name="Wang L."/>
            <person name="Zhao S."/>
            <person name="Grierson D."/>
            <person name="Xu C."/>
            <person name="Chen K."/>
        </authorList>
    </citation>
    <scope>NUCLEOTIDE SEQUENCE [LARGE SCALE GENOMIC DNA]</scope>
    <source>
        <strain evidence="9">01-14</strain>
        <tissue evidence="9">Leaf</tissue>
    </source>
</reference>
<evidence type="ECO:0000313" key="9">
    <source>
        <dbReference type="EMBL" id="KAK9182212.1"/>
    </source>
</evidence>
<dbReference type="CDD" id="cd14702">
    <property type="entry name" value="bZIP_plant_GBF1"/>
    <property type="match status" value="1"/>
</dbReference>
<keyword evidence="5" id="KW-0804">Transcription</keyword>
<dbReference type="GO" id="GO:0005634">
    <property type="term" value="C:nucleus"/>
    <property type="evidence" value="ECO:0007669"/>
    <property type="project" value="UniProtKB-SubCell"/>
</dbReference>
<evidence type="ECO:0000259" key="8">
    <source>
        <dbReference type="PROSITE" id="PS50217"/>
    </source>
</evidence>
<evidence type="ECO:0000256" key="5">
    <source>
        <dbReference type="ARBA" id="ARBA00023163"/>
    </source>
</evidence>
<evidence type="ECO:0000313" key="10">
    <source>
        <dbReference type="Proteomes" id="UP001428341"/>
    </source>
</evidence>
<keyword evidence="2" id="KW-0805">Transcription regulation</keyword>
<dbReference type="SMART" id="SM00338">
    <property type="entry name" value="BRLZ"/>
    <property type="match status" value="1"/>
</dbReference>
<evidence type="ECO:0000256" key="7">
    <source>
        <dbReference type="SAM" id="MobiDB-lite"/>
    </source>
</evidence>
<feature type="domain" description="BZIP" evidence="8">
    <location>
        <begin position="18"/>
        <end position="81"/>
    </location>
</feature>
<keyword evidence="6" id="KW-0539">Nucleus</keyword>
<keyword evidence="10" id="KW-1185">Reference proteome</keyword>
<dbReference type="InterPro" id="IPR046347">
    <property type="entry name" value="bZIP_sf"/>
</dbReference>
<dbReference type="GO" id="GO:0045893">
    <property type="term" value="P:positive regulation of DNA-templated transcription"/>
    <property type="evidence" value="ECO:0007669"/>
    <property type="project" value="TreeGrafter"/>
</dbReference>
<sequence length="133" mass="15813">MSLSCKRSEYEARYANMDEKKRKRMESNRESAKRSRLKREQRVKDLVNEIATMKEEIFELNGQYNDLSQRARILLQENQALKVEKAKLAEYLDNLCSICMRFRQMHSGCFSNQPWQQAYSQMQPIITTGMSEF</sequence>
<dbReference type="PANTHER" id="PTHR45764:SF31">
    <property type="entry name" value="BASIC LEUCINE ZIPPER 1"/>
    <property type="match status" value="1"/>
</dbReference>
<dbReference type="InterPro" id="IPR004827">
    <property type="entry name" value="bZIP"/>
</dbReference>
<keyword evidence="3" id="KW-0175">Coiled coil</keyword>
<feature type="region of interest" description="Disordered" evidence="7">
    <location>
        <begin position="16"/>
        <end position="38"/>
    </location>
</feature>
<dbReference type="PROSITE" id="PS00036">
    <property type="entry name" value="BZIP_BASIC"/>
    <property type="match status" value="1"/>
</dbReference>
<dbReference type="GO" id="GO:0000976">
    <property type="term" value="F:transcription cis-regulatory region binding"/>
    <property type="evidence" value="ECO:0007669"/>
    <property type="project" value="TreeGrafter"/>
</dbReference>
<dbReference type="PROSITE" id="PS50217">
    <property type="entry name" value="BZIP"/>
    <property type="match status" value="1"/>
</dbReference>
<dbReference type="InterPro" id="IPR009252">
    <property type="entry name" value="Cell_div_ZapB"/>
</dbReference>
<gene>
    <name evidence="9" type="ORF">WN944_025355</name>
</gene>
<evidence type="ECO:0000256" key="4">
    <source>
        <dbReference type="ARBA" id="ARBA00023125"/>
    </source>
</evidence>
<comment type="subcellular location">
    <subcellularLocation>
        <location evidence="1">Nucleus</location>
    </subcellularLocation>
</comment>
<proteinExistence type="predicted"/>